<accession>A0A5K7XDA5</accession>
<dbReference type="Pfam" id="PF00106">
    <property type="entry name" value="adh_short"/>
    <property type="match status" value="1"/>
</dbReference>
<dbReference type="RefSeq" id="WP_152098290.1">
    <property type="nucleotide sequence ID" value="NZ_AP021861.1"/>
</dbReference>
<evidence type="ECO:0000256" key="1">
    <source>
        <dbReference type="ARBA" id="ARBA00006484"/>
    </source>
</evidence>
<reference evidence="6" key="1">
    <citation type="submission" date="2019-10" db="EMBL/GenBank/DDBJ databases">
        <title>Lacipirellula parvula gen. nov., sp. nov., representing a lineage of planctomycetes widespread in freshwater anoxic habitats, and description of the family Lacipirellulaceae.</title>
        <authorList>
            <person name="Dedysh S.N."/>
            <person name="Kulichevskaya I.S."/>
            <person name="Beletsky A.V."/>
            <person name="Rakitin A.L."/>
            <person name="Mardanov A.V."/>
            <person name="Ivanova A.A."/>
            <person name="Saltykova V.X."/>
            <person name="Rijpstra W.I.C."/>
            <person name="Sinninghe Damste J.S."/>
            <person name="Ravin N.V."/>
        </authorList>
    </citation>
    <scope>NUCLEOTIDE SEQUENCE [LARGE SCALE GENOMIC DNA]</scope>
    <source>
        <strain evidence="6">PX69</strain>
    </source>
</reference>
<dbReference type="SUPFAM" id="SSF51735">
    <property type="entry name" value="NAD(P)-binding Rossmann-fold domains"/>
    <property type="match status" value="1"/>
</dbReference>
<comment type="similarity">
    <text evidence="1 4">Belongs to the short-chain dehydrogenases/reductases (SDR) family.</text>
</comment>
<dbReference type="InterPro" id="IPR045313">
    <property type="entry name" value="CBR1-like"/>
</dbReference>
<dbReference type="PANTHER" id="PTHR43963:SF6">
    <property type="entry name" value="CHAIN DEHYDROGENASE FAMILY PROTEIN, PUTATIVE (AFU_ORTHOLOGUE AFUA_3G15350)-RELATED"/>
    <property type="match status" value="1"/>
</dbReference>
<name>A0A5K7XDA5_9BACT</name>
<evidence type="ECO:0000256" key="2">
    <source>
        <dbReference type="ARBA" id="ARBA00022857"/>
    </source>
</evidence>
<evidence type="ECO:0000256" key="4">
    <source>
        <dbReference type="RuleBase" id="RU000363"/>
    </source>
</evidence>
<dbReference type="PANTHER" id="PTHR43963">
    <property type="entry name" value="CARBONYL REDUCTASE 1-RELATED"/>
    <property type="match status" value="1"/>
</dbReference>
<dbReference type="KEGG" id="lpav:PLANPX_1915"/>
<evidence type="ECO:0000313" key="5">
    <source>
        <dbReference type="EMBL" id="BBO32303.1"/>
    </source>
</evidence>
<evidence type="ECO:0000256" key="3">
    <source>
        <dbReference type="ARBA" id="ARBA00023002"/>
    </source>
</evidence>
<dbReference type="Gene3D" id="3.40.50.720">
    <property type="entry name" value="NAD(P)-binding Rossmann-like Domain"/>
    <property type="match status" value="1"/>
</dbReference>
<keyword evidence="2" id="KW-0521">NADP</keyword>
<dbReference type="EMBL" id="AP021861">
    <property type="protein sequence ID" value="BBO32303.1"/>
    <property type="molecule type" value="Genomic_DNA"/>
</dbReference>
<dbReference type="InterPro" id="IPR036291">
    <property type="entry name" value="NAD(P)-bd_dom_sf"/>
</dbReference>
<proteinExistence type="inferred from homology"/>
<dbReference type="CDD" id="cd05324">
    <property type="entry name" value="carb_red_PTCR-like_SDR_c"/>
    <property type="match status" value="1"/>
</dbReference>
<dbReference type="AlphaFoldDB" id="A0A5K7XDA5"/>
<dbReference type="GO" id="GO:0016616">
    <property type="term" value="F:oxidoreductase activity, acting on the CH-OH group of donors, NAD or NADP as acceptor"/>
    <property type="evidence" value="ECO:0007669"/>
    <property type="project" value="InterPro"/>
</dbReference>
<gene>
    <name evidence="5" type="ORF">PLANPX_1915</name>
</gene>
<keyword evidence="6" id="KW-1185">Reference proteome</keyword>
<evidence type="ECO:0000313" key="6">
    <source>
        <dbReference type="Proteomes" id="UP000326837"/>
    </source>
</evidence>
<organism evidence="5 6">
    <name type="scientific">Lacipirellula parvula</name>
    <dbReference type="NCBI Taxonomy" id="2650471"/>
    <lineage>
        <taxon>Bacteria</taxon>
        <taxon>Pseudomonadati</taxon>
        <taxon>Planctomycetota</taxon>
        <taxon>Planctomycetia</taxon>
        <taxon>Pirellulales</taxon>
        <taxon>Lacipirellulaceae</taxon>
        <taxon>Lacipirellula</taxon>
    </lineage>
</organism>
<dbReference type="PRINTS" id="PR00080">
    <property type="entry name" value="SDRFAMILY"/>
</dbReference>
<keyword evidence="3" id="KW-0560">Oxidoreductase</keyword>
<dbReference type="InterPro" id="IPR002347">
    <property type="entry name" value="SDR_fam"/>
</dbReference>
<protein>
    <submittedName>
        <fullName evidence="5">Putative short chain oxidoreductase</fullName>
    </submittedName>
</protein>
<sequence>MSKDKSQRIALVTGSNRGIGLETAQQLGRRGFHVVIAARDGVSGNQAVAAIVAEGGNAAFLALDVSSSESIRMAAVEFATIADRLNVLVNNAGIYPDGGQNILTIPRGRMVDTFQTNTFAPLEVTQAFLPYLRRAESARVINVSSGYGQLDDLSPGVPSYCLSKLALNGLTIMLAKALEDDRIAVNSMCPGWVRTDMGGPNATRSLEEGADTVVWLADEAPHSLTGKFFRSREEISW</sequence>
<dbReference type="Proteomes" id="UP000326837">
    <property type="component" value="Chromosome"/>
</dbReference>
<dbReference type="PRINTS" id="PR00081">
    <property type="entry name" value="GDHRDH"/>
</dbReference>